<organism evidence="1 2">
    <name type="scientific">Polarella glacialis</name>
    <name type="common">Dinoflagellate</name>
    <dbReference type="NCBI Taxonomy" id="89957"/>
    <lineage>
        <taxon>Eukaryota</taxon>
        <taxon>Sar</taxon>
        <taxon>Alveolata</taxon>
        <taxon>Dinophyceae</taxon>
        <taxon>Suessiales</taxon>
        <taxon>Suessiaceae</taxon>
        <taxon>Polarella</taxon>
    </lineage>
</organism>
<name>A0A813I6T9_POLGL</name>
<reference evidence="1" key="1">
    <citation type="submission" date="2021-02" db="EMBL/GenBank/DDBJ databases">
        <authorList>
            <person name="Dougan E. K."/>
            <person name="Rhodes N."/>
            <person name="Thang M."/>
            <person name="Chan C."/>
        </authorList>
    </citation>
    <scope>NUCLEOTIDE SEQUENCE</scope>
</reference>
<feature type="non-terminal residue" evidence="1">
    <location>
        <position position="1"/>
    </location>
</feature>
<accession>A0A813I6T9</accession>
<comment type="caution">
    <text evidence="1">The sequence shown here is derived from an EMBL/GenBank/DDBJ whole genome shotgun (WGS) entry which is preliminary data.</text>
</comment>
<dbReference type="AlphaFoldDB" id="A0A813I6T9"/>
<evidence type="ECO:0000313" key="1">
    <source>
        <dbReference type="EMBL" id="CAE8645838.1"/>
    </source>
</evidence>
<dbReference type="EMBL" id="CAJNNW010003892">
    <property type="protein sequence ID" value="CAE8645838.1"/>
    <property type="molecule type" value="Genomic_DNA"/>
</dbReference>
<proteinExistence type="predicted"/>
<sequence>MDSPAEMEISLVDIGGNEIVRGKWPGSCQVLVLLQAAYKSKPGFQCKLMCGDVQLQPRMRLADLDRGIVTLVWAREDPPKRKVLRAAFAAITAHGSVVTWGDPQC</sequence>
<gene>
    <name evidence="1" type="ORF">PGLA2088_LOCUS4263</name>
</gene>
<protein>
    <submittedName>
        <fullName evidence="1">Uncharacterized protein</fullName>
    </submittedName>
</protein>
<evidence type="ECO:0000313" key="2">
    <source>
        <dbReference type="Proteomes" id="UP000626109"/>
    </source>
</evidence>
<dbReference type="Proteomes" id="UP000626109">
    <property type="component" value="Unassembled WGS sequence"/>
</dbReference>